<dbReference type="GO" id="GO:0004125">
    <property type="term" value="F:L-seryl-tRNA(Sec) selenium transferase activity"/>
    <property type="evidence" value="ECO:0007669"/>
    <property type="project" value="UniProtKB-EC"/>
</dbReference>
<organism evidence="10 11">
    <name type="scientific">Gemmata palustris</name>
    <dbReference type="NCBI Taxonomy" id="2822762"/>
    <lineage>
        <taxon>Bacteria</taxon>
        <taxon>Pseudomonadati</taxon>
        <taxon>Planctomycetota</taxon>
        <taxon>Planctomycetia</taxon>
        <taxon>Gemmatales</taxon>
        <taxon>Gemmataceae</taxon>
        <taxon>Gemmata</taxon>
    </lineage>
</organism>
<comment type="subcellular location">
    <subcellularLocation>
        <location evidence="8">Cytoplasm</location>
    </subcellularLocation>
</comment>
<comment type="cofactor">
    <cofactor evidence="1 8">
        <name>pyridoxal 5'-phosphate</name>
        <dbReference type="ChEBI" id="CHEBI:597326"/>
    </cofactor>
</comment>
<dbReference type="InterPro" id="IPR015421">
    <property type="entry name" value="PyrdxlP-dep_Trfase_major"/>
</dbReference>
<dbReference type="PANTHER" id="PTHR32328">
    <property type="entry name" value="L-SERYL-TRNA(SEC) SELENIUM TRANSFERASE"/>
    <property type="match status" value="1"/>
</dbReference>
<feature type="domain" description="L-seryl-tRNA selenium transferase N-terminal" evidence="9">
    <location>
        <begin position="6"/>
        <end position="45"/>
    </location>
</feature>
<keyword evidence="2 8" id="KW-0963">Cytoplasm</keyword>
<keyword evidence="5 8" id="KW-0648">Protein biosynthesis</keyword>
<dbReference type="Gene3D" id="3.40.640.10">
    <property type="entry name" value="Type I PLP-dependent aspartate aminotransferase-like (Major domain)"/>
    <property type="match status" value="1"/>
</dbReference>
<dbReference type="InterPro" id="IPR004534">
    <property type="entry name" value="SelA_trans"/>
</dbReference>
<evidence type="ECO:0000313" key="10">
    <source>
        <dbReference type="EMBL" id="MBP3957509.1"/>
    </source>
</evidence>
<keyword evidence="4 8" id="KW-0663">Pyridoxal phosphate</keyword>
<evidence type="ECO:0000313" key="11">
    <source>
        <dbReference type="Proteomes" id="UP000676565"/>
    </source>
</evidence>
<sequence>MSDNPFRDLPSVTKVLSAPALVGARERHSPDAITAQVRAALDAIRVRLVAGESLALNVDAIAIEVLAALDTQGAPVIRPVINATGVVLHTNLGRAPLHEDAARAAYEAARGYLNLELDLVTGKRASRQGNVRAGLKAITGAESATAVNNCAAATVIALRAVAQGKEVIVSRGQLVEIGGSFRIPDVMAVSGATLREVGTTNITRLSDYERAITPNTAALMRVHCSNYRVRGYTKSVELVELVELGRKHNLLVIDDAGSGQAIDLAPFGLPGEPLVSASISSGADLVLFSGDKLLGGPQCGIIVGKTALIQQIERDPLMRAFRLDKMTLAALEATLLLYRDPTKAIRDVPVLRMLTTPPTDLKRRSDAFAAWVRAIPGVTVGVWEDESFVGGGSLPDVSVPTTVLGLSAEGLSETEFASRLRTGTPAVVTRVQDGRVLLDLRCVFERQEAELLDAITLAVQK</sequence>
<dbReference type="Proteomes" id="UP000676565">
    <property type="component" value="Unassembled WGS sequence"/>
</dbReference>
<name>A0ABS5BUW2_9BACT</name>
<dbReference type="Pfam" id="PF03841">
    <property type="entry name" value="SelA"/>
    <property type="match status" value="1"/>
</dbReference>
<comment type="caution">
    <text evidence="10">The sequence shown here is derived from an EMBL/GenBank/DDBJ whole genome shotgun (WGS) entry which is preliminary data.</text>
</comment>
<dbReference type="PANTHER" id="PTHR32328:SF0">
    <property type="entry name" value="L-SERYL-TRNA(SEC) SELENIUM TRANSFERASE"/>
    <property type="match status" value="1"/>
</dbReference>
<dbReference type="EMBL" id="JAGKQQ010000001">
    <property type="protein sequence ID" value="MBP3957509.1"/>
    <property type="molecule type" value="Genomic_DNA"/>
</dbReference>
<dbReference type="InterPro" id="IPR018319">
    <property type="entry name" value="SelA-like"/>
</dbReference>
<keyword evidence="11" id="KW-1185">Reference proteome</keyword>
<gene>
    <name evidence="8" type="primary">selA</name>
    <name evidence="10" type="ORF">J8F10_19860</name>
</gene>
<dbReference type="InterPro" id="IPR025862">
    <property type="entry name" value="SelA_trans_N_dom"/>
</dbReference>
<evidence type="ECO:0000256" key="2">
    <source>
        <dbReference type="ARBA" id="ARBA00022490"/>
    </source>
</evidence>
<accession>A0ABS5BUW2</accession>
<evidence type="ECO:0000256" key="3">
    <source>
        <dbReference type="ARBA" id="ARBA00022679"/>
    </source>
</evidence>
<dbReference type="Gene3D" id="3.90.1150.180">
    <property type="match status" value="1"/>
</dbReference>
<evidence type="ECO:0000256" key="6">
    <source>
        <dbReference type="ARBA" id="ARBA00023266"/>
    </source>
</evidence>
<keyword evidence="3 8" id="KW-0808">Transferase</keyword>
<evidence type="ECO:0000256" key="7">
    <source>
        <dbReference type="ARBA" id="ARBA00044507"/>
    </source>
</evidence>
<dbReference type="NCBIfam" id="TIGR00474">
    <property type="entry name" value="selA"/>
    <property type="match status" value="1"/>
</dbReference>
<dbReference type="EC" id="2.9.1.1" evidence="8"/>
<reference evidence="10 11" key="1">
    <citation type="submission" date="2021-04" db="EMBL/GenBank/DDBJ databases">
        <authorList>
            <person name="Ivanova A."/>
        </authorList>
    </citation>
    <scope>NUCLEOTIDE SEQUENCE [LARGE SCALE GENOMIC DNA]</scope>
    <source>
        <strain evidence="10 11">G18</strain>
    </source>
</reference>
<proteinExistence type="inferred from homology"/>
<evidence type="ECO:0000259" key="9">
    <source>
        <dbReference type="Pfam" id="PF12390"/>
    </source>
</evidence>
<comment type="catalytic activity">
    <reaction evidence="8">
        <text>L-seryl-tRNA(Sec) + selenophosphate + H(+) = L-selenocysteinyl-tRNA(Sec) + phosphate</text>
        <dbReference type="Rhea" id="RHEA:22728"/>
        <dbReference type="Rhea" id="RHEA-COMP:9742"/>
        <dbReference type="Rhea" id="RHEA-COMP:9743"/>
        <dbReference type="ChEBI" id="CHEBI:15378"/>
        <dbReference type="ChEBI" id="CHEBI:16144"/>
        <dbReference type="ChEBI" id="CHEBI:43474"/>
        <dbReference type="ChEBI" id="CHEBI:78533"/>
        <dbReference type="ChEBI" id="CHEBI:78573"/>
        <dbReference type="EC" id="2.9.1.1"/>
    </reaction>
</comment>
<evidence type="ECO:0000256" key="5">
    <source>
        <dbReference type="ARBA" id="ARBA00022917"/>
    </source>
</evidence>
<comment type="function">
    <text evidence="8">Converts seryl-tRNA(Sec) to selenocysteinyl-tRNA(Sec) required for selenoprotein biosynthesis.</text>
</comment>
<feature type="modified residue" description="N6-(pyridoxal phosphate)lysine" evidence="8">
    <location>
        <position position="292"/>
    </location>
</feature>
<keyword evidence="6 8" id="KW-0711">Selenium</keyword>
<dbReference type="Pfam" id="PF12390">
    <property type="entry name" value="Se-cys_synth_N"/>
    <property type="match status" value="1"/>
</dbReference>
<evidence type="ECO:0000256" key="4">
    <source>
        <dbReference type="ARBA" id="ARBA00022898"/>
    </source>
</evidence>
<protein>
    <recommendedName>
        <fullName evidence="8">L-seryl-tRNA(Sec) selenium transferase</fullName>
        <ecNumber evidence="8">2.9.1.1</ecNumber>
    </recommendedName>
    <alternativeName>
        <fullName evidence="8">Selenocysteine synthase</fullName>
        <shortName evidence="8">Sec synthase</shortName>
    </alternativeName>
    <alternativeName>
        <fullName evidence="8">Selenocysteinyl-tRNA(Sec) synthase</fullName>
    </alternativeName>
</protein>
<dbReference type="InterPro" id="IPR015424">
    <property type="entry name" value="PyrdxlP-dep_Trfase"/>
</dbReference>
<evidence type="ECO:0000256" key="8">
    <source>
        <dbReference type="HAMAP-Rule" id="MF_00423"/>
    </source>
</evidence>
<comment type="pathway">
    <text evidence="8">Aminoacyl-tRNA biosynthesis; selenocysteinyl-tRNA(Sec) biosynthesis; selenocysteinyl-tRNA(Sec) from L-seryl-tRNA(Sec) (bacterial route): step 1/1.</text>
</comment>
<dbReference type="SUPFAM" id="SSF53383">
    <property type="entry name" value="PLP-dependent transferases"/>
    <property type="match status" value="1"/>
</dbReference>
<dbReference type="RefSeq" id="WP_210656621.1">
    <property type="nucleotide sequence ID" value="NZ_JAGKQQ010000001.1"/>
</dbReference>
<dbReference type="HAMAP" id="MF_00423">
    <property type="entry name" value="SelA"/>
    <property type="match status" value="1"/>
</dbReference>
<comment type="similarity">
    <text evidence="7 8">Belongs to the SelA family.</text>
</comment>
<evidence type="ECO:0000256" key="1">
    <source>
        <dbReference type="ARBA" id="ARBA00001933"/>
    </source>
</evidence>